<gene>
    <name evidence="2" type="ORF">LIER_23151</name>
</gene>
<name>A0AAV3QWM0_LITER</name>
<comment type="caution">
    <text evidence="2">The sequence shown here is derived from an EMBL/GenBank/DDBJ whole genome shotgun (WGS) entry which is preliminary data.</text>
</comment>
<protein>
    <submittedName>
        <fullName evidence="2">Uncharacterized protein</fullName>
    </submittedName>
</protein>
<feature type="compositionally biased region" description="Polar residues" evidence="1">
    <location>
        <begin position="37"/>
        <end position="46"/>
    </location>
</feature>
<reference evidence="2 3" key="1">
    <citation type="submission" date="2024-01" db="EMBL/GenBank/DDBJ databases">
        <title>The complete chloroplast genome sequence of Lithospermum erythrorhizon: insights into the phylogenetic relationship among Boraginaceae species and the maternal lineages of purple gromwells.</title>
        <authorList>
            <person name="Okada T."/>
            <person name="Watanabe K."/>
        </authorList>
    </citation>
    <scope>NUCLEOTIDE SEQUENCE [LARGE SCALE GENOMIC DNA]</scope>
</reference>
<dbReference type="AlphaFoldDB" id="A0AAV3QWM0"/>
<organism evidence="2 3">
    <name type="scientific">Lithospermum erythrorhizon</name>
    <name type="common">Purple gromwell</name>
    <name type="synonym">Lithospermum officinale var. erythrorhizon</name>
    <dbReference type="NCBI Taxonomy" id="34254"/>
    <lineage>
        <taxon>Eukaryota</taxon>
        <taxon>Viridiplantae</taxon>
        <taxon>Streptophyta</taxon>
        <taxon>Embryophyta</taxon>
        <taxon>Tracheophyta</taxon>
        <taxon>Spermatophyta</taxon>
        <taxon>Magnoliopsida</taxon>
        <taxon>eudicotyledons</taxon>
        <taxon>Gunneridae</taxon>
        <taxon>Pentapetalae</taxon>
        <taxon>asterids</taxon>
        <taxon>lamiids</taxon>
        <taxon>Boraginales</taxon>
        <taxon>Boraginaceae</taxon>
        <taxon>Boraginoideae</taxon>
        <taxon>Lithospermeae</taxon>
        <taxon>Lithospermum</taxon>
    </lineage>
</organism>
<feature type="compositionally biased region" description="Polar residues" evidence="1">
    <location>
        <begin position="1"/>
        <end position="14"/>
    </location>
</feature>
<sequence>MNETPTSNQTQNPGSGKATEPESIAGVEKERKKHYSNGGSPSTTKYNLRESRKNLRLNKNLTWKNPTLMGIRPSRPSLSAGASRALPRSPIRCLDVSYTPRGAKRAYGLAI</sequence>
<dbReference type="EMBL" id="BAABME010006466">
    <property type="protein sequence ID" value="GAA0168434.1"/>
    <property type="molecule type" value="Genomic_DNA"/>
</dbReference>
<evidence type="ECO:0000256" key="1">
    <source>
        <dbReference type="SAM" id="MobiDB-lite"/>
    </source>
</evidence>
<feature type="region of interest" description="Disordered" evidence="1">
    <location>
        <begin position="1"/>
        <end position="53"/>
    </location>
</feature>
<evidence type="ECO:0000313" key="3">
    <source>
        <dbReference type="Proteomes" id="UP001454036"/>
    </source>
</evidence>
<keyword evidence="3" id="KW-1185">Reference proteome</keyword>
<accession>A0AAV3QWM0</accession>
<dbReference type="Proteomes" id="UP001454036">
    <property type="component" value="Unassembled WGS sequence"/>
</dbReference>
<evidence type="ECO:0000313" key="2">
    <source>
        <dbReference type="EMBL" id="GAA0168434.1"/>
    </source>
</evidence>
<proteinExistence type="predicted"/>